<accession>A0ABN8CRB6</accession>
<evidence type="ECO:0000313" key="2">
    <source>
        <dbReference type="Proteomes" id="UP001158986"/>
    </source>
</evidence>
<evidence type="ECO:0000313" key="1">
    <source>
        <dbReference type="EMBL" id="CAH0515653.1"/>
    </source>
</evidence>
<gene>
    <name evidence="1" type="ORF">PBS001_LOCUS2355</name>
</gene>
<name>A0ABN8CRB6_9STRA</name>
<comment type="caution">
    <text evidence="1">The sequence shown here is derived from an EMBL/GenBank/DDBJ whole genome shotgun (WGS) entry which is preliminary data.</text>
</comment>
<reference evidence="1 2" key="1">
    <citation type="submission" date="2021-11" db="EMBL/GenBank/DDBJ databases">
        <authorList>
            <person name="Islam A."/>
            <person name="Islam S."/>
            <person name="Flora M.S."/>
            <person name="Rahman M."/>
            <person name="Ziaur R.M."/>
            <person name="Epstein J.H."/>
            <person name="Hassan M."/>
            <person name="Klassen M."/>
            <person name="Woodard K."/>
            <person name="Webb A."/>
            <person name="Webby R.J."/>
            <person name="El Zowalaty M.E."/>
        </authorList>
    </citation>
    <scope>NUCLEOTIDE SEQUENCE [LARGE SCALE GENOMIC DNA]</scope>
    <source>
        <strain evidence="1">Pbs1</strain>
    </source>
</reference>
<dbReference type="EMBL" id="CAKLCB010000127">
    <property type="protein sequence ID" value="CAH0515653.1"/>
    <property type="molecule type" value="Genomic_DNA"/>
</dbReference>
<keyword evidence="2" id="KW-1185">Reference proteome</keyword>
<organism evidence="1 2">
    <name type="scientific">Peronospora belbahrii</name>
    <dbReference type="NCBI Taxonomy" id="622444"/>
    <lineage>
        <taxon>Eukaryota</taxon>
        <taxon>Sar</taxon>
        <taxon>Stramenopiles</taxon>
        <taxon>Oomycota</taxon>
        <taxon>Peronosporomycetes</taxon>
        <taxon>Peronosporales</taxon>
        <taxon>Peronosporaceae</taxon>
        <taxon>Peronospora</taxon>
    </lineage>
</organism>
<sequence length="161" mass="18755">MKCNSDWTVTQHVENMCMIQDELTAVNASVRGPLFTQMIIRSLRANSRFDRLIGMVEIGDDKFDTPDKLKEQRRRKHLERGITKKNQVVYLDLLYPKYSASLKPYKTVLVVVGEYSRYTNVYLLYLEERIRGKKAIKRYVTLAERQFSDNKVRKVVSDGGG</sequence>
<protein>
    <submittedName>
        <fullName evidence="1">Uncharacterized protein</fullName>
    </submittedName>
</protein>
<proteinExistence type="predicted"/>
<dbReference type="Proteomes" id="UP001158986">
    <property type="component" value="Unassembled WGS sequence"/>
</dbReference>